<dbReference type="GO" id="GO:0004803">
    <property type="term" value="F:transposase activity"/>
    <property type="evidence" value="ECO:0007669"/>
    <property type="project" value="InterPro"/>
</dbReference>
<dbReference type="STRING" id="1802164.A3H51_01660"/>
<proteinExistence type="predicted"/>
<dbReference type="SUPFAM" id="SSF143422">
    <property type="entry name" value="Transposase IS200-like"/>
    <property type="match status" value="1"/>
</dbReference>
<organism evidence="1 2">
    <name type="scientific">Candidatus Spechtbacteria bacterium RIFCSPLOWO2_02_FULL_38_8</name>
    <dbReference type="NCBI Taxonomy" id="1802164"/>
    <lineage>
        <taxon>Bacteria</taxon>
        <taxon>Candidatus Spechtiibacteriota</taxon>
    </lineage>
</organism>
<dbReference type="AlphaFoldDB" id="A0A1G2HJB1"/>
<dbReference type="InterPro" id="IPR036515">
    <property type="entry name" value="Transposase_17_sf"/>
</dbReference>
<name>A0A1G2HJB1_9BACT</name>
<accession>A0A1G2HJB1</accession>
<dbReference type="GO" id="GO:0003677">
    <property type="term" value="F:DNA binding"/>
    <property type="evidence" value="ECO:0007669"/>
    <property type="project" value="InterPro"/>
</dbReference>
<evidence type="ECO:0000313" key="1">
    <source>
        <dbReference type="EMBL" id="OGZ62509.1"/>
    </source>
</evidence>
<reference evidence="1 2" key="1">
    <citation type="journal article" date="2016" name="Nat. Commun.">
        <title>Thousands of microbial genomes shed light on interconnected biogeochemical processes in an aquifer system.</title>
        <authorList>
            <person name="Anantharaman K."/>
            <person name="Brown C.T."/>
            <person name="Hug L.A."/>
            <person name="Sharon I."/>
            <person name="Castelle C.J."/>
            <person name="Probst A.J."/>
            <person name="Thomas B.C."/>
            <person name="Singh A."/>
            <person name="Wilkins M.J."/>
            <person name="Karaoz U."/>
            <person name="Brodie E.L."/>
            <person name="Williams K.H."/>
            <person name="Hubbard S.S."/>
            <person name="Banfield J.F."/>
        </authorList>
    </citation>
    <scope>NUCLEOTIDE SEQUENCE [LARGE SCALE GENOMIC DNA]</scope>
</reference>
<sequence>MQKLGGGYTGYFNEKHNKKGYGGIFQGRYKSVRIESDGQLIAIFNYVHTNPIGLVEPMWKDFIVKNKSESLNFLKNYRWSSYNDYIGKPTFPHVIQGDFYNDILGGSKRCERAVKDWIDFKANKNLLRADL</sequence>
<protein>
    <recommendedName>
        <fullName evidence="3">Transposase IS200-like domain-containing protein</fullName>
    </recommendedName>
</protein>
<dbReference type="Gene3D" id="3.30.70.1290">
    <property type="entry name" value="Transposase IS200-like"/>
    <property type="match status" value="1"/>
</dbReference>
<dbReference type="EMBL" id="MHOJ01000019">
    <property type="protein sequence ID" value="OGZ62509.1"/>
    <property type="molecule type" value="Genomic_DNA"/>
</dbReference>
<dbReference type="GO" id="GO:0006313">
    <property type="term" value="P:DNA transposition"/>
    <property type="evidence" value="ECO:0007669"/>
    <property type="project" value="InterPro"/>
</dbReference>
<evidence type="ECO:0000313" key="2">
    <source>
        <dbReference type="Proteomes" id="UP000178509"/>
    </source>
</evidence>
<gene>
    <name evidence="1" type="ORF">A3H51_01660</name>
</gene>
<dbReference type="Proteomes" id="UP000178509">
    <property type="component" value="Unassembled WGS sequence"/>
</dbReference>
<comment type="caution">
    <text evidence="1">The sequence shown here is derived from an EMBL/GenBank/DDBJ whole genome shotgun (WGS) entry which is preliminary data.</text>
</comment>
<evidence type="ECO:0008006" key="3">
    <source>
        <dbReference type="Google" id="ProtNLM"/>
    </source>
</evidence>